<name>A0ABV0H3U2_9NEIS</name>
<proteinExistence type="predicted"/>
<dbReference type="EMBL" id="JBDQQU010000007">
    <property type="protein sequence ID" value="MEO3954447.1"/>
    <property type="molecule type" value="Genomic_DNA"/>
</dbReference>
<reference evidence="2 3" key="1">
    <citation type="submission" date="2024-05" db="EMBL/GenBank/DDBJ databases">
        <authorList>
            <person name="De Oliveira J.P."/>
            <person name="Noriler S.A."/>
            <person name="De Oliveira A.G."/>
            <person name="Sipoli D.S."/>
        </authorList>
    </citation>
    <scope>NUCLEOTIDE SEQUENCE [LARGE SCALE GENOMIC DNA]</scope>
    <source>
        <strain evidence="2 3">LABIM186</strain>
    </source>
</reference>
<comment type="caution">
    <text evidence="2">The sequence shown here is derived from an EMBL/GenBank/DDBJ whole genome shotgun (WGS) entry which is preliminary data.</text>
</comment>
<keyword evidence="1" id="KW-0812">Transmembrane</keyword>
<accession>A0ABV0H3U2</accession>
<sequence>MPQTILTKCLKDCLTENDGASYCPFRIAGMALAGSGIPTFIWGAVHTVLMTGALDYVAFATGFGGMLTGLTVLCAGIALKAKTDSPAPEDQR</sequence>
<dbReference type="RefSeq" id="WP_346194623.1">
    <property type="nucleotide sequence ID" value="NZ_JBDJHV010000014.1"/>
</dbReference>
<evidence type="ECO:0000256" key="1">
    <source>
        <dbReference type="SAM" id="Phobius"/>
    </source>
</evidence>
<evidence type="ECO:0000313" key="3">
    <source>
        <dbReference type="Proteomes" id="UP001438292"/>
    </source>
</evidence>
<feature type="transmembrane region" description="Helical" evidence="1">
    <location>
        <begin position="57"/>
        <end position="79"/>
    </location>
</feature>
<dbReference type="Proteomes" id="UP001438292">
    <property type="component" value="Unassembled WGS sequence"/>
</dbReference>
<organism evidence="2 3">
    <name type="scientific">Chromobacterium piscinae</name>
    <dbReference type="NCBI Taxonomy" id="686831"/>
    <lineage>
        <taxon>Bacteria</taxon>
        <taxon>Pseudomonadati</taxon>
        <taxon>Pseudomonadota</taxon>
        <taxon>Betaproteobacteria</taxon>
        <taxon>Neisseriales</taxon>
        <taxon>Chromobacteriaceae</taxon>
        <taxon>Chromobacterium</taxon>
    </lineage>
</organism>
<feature type="transmembrane region" description="Helical" evidence="1">
    <location>
        <begin position="27"/>
        <end position="45"/>
    </location>
</feature>
<keyword evidence="1" id="KW-0472">Membrane</keyword>
<keyword evidence="3" id="KW-1185">Reference proteome</keyword>
<gene>
    <name evidence="2" type="ORF">ABH309_08265</name>
</gene>
<protein>
    <submittedName>
        <fullName evidence="2">Uncharacterized protein</fullName>
    </submittedName>
</protein>
<keyword evidence="1" id="KW-1133">Transmembrane helix</keyword>
<evidence type="ECO:0000313" key="2">
    <source>
        <dbReference type="EMBL" id="MEO3954447.1"/>
    </source>
</evidence>